<dbReference type="Pfam" id="PF03372">
    <property type="entry name" value="Exo_endo_phos"/>
    <property type="match status" value="1"/>
</dbReference>
<name>A0A0L0FQ77_9EUKA</name>
<proteinExistence type="predicted"/>
<dbReference type="InterPro" id="IPR050410">
    <property type="entry name" value="CCR4/nocturin_mRNA_transcr"/>
</dbReference>
<dbReference type="STRING" id="667725.A0A0L0FQ77"/>
<dbReference type="PANTHER" id="PTHR12121:SF101">
    <property type="entry name" value="ENDONUCLEASE_EXONUCLEASE_PHOSPHATASE DOMAIN-CONTAINING PROTEIN"/>
    <property type="match status" value="1"/>
</dbReference>
<dbReference type="InterPro" id="IPR036691">
    <property type="entry name" value="Endo/exonu/phosph_ase_sf"/>
</dbReference>
<dbReference type="InterPro" id="IPR005135">
    <property type="entry name" value="Endo/exonuclease/phosphatase"/>
</dbReference>
<organism evidence="2 3">
    <name type="scientific">Sphaeroforma arctica JP610</name>
    <dbReference type="NCBI Taxonomy" id="667725"/>
    <lineage>
        <taxon>Eukaryota</taxon>
        <taxon>Ichthyosporea</taxon>
        <taxon>Ichthyophonida</taxon>
        <taxon>Sphaeroforma</taxon>
    </lineage>
</organism>
<dbReference type="AlphaFoldDB" id="A0A0L0FQ77"/>
<evidence type="ECO:0000259" key="1">
    <source>
        <dbReference type="Pfam" id="PF03372"/>
    </source>
</evidence>
<gene>
    <name evidence="2" type="ORF">SARC_09413</name>
</gene>
<sequence>MPCVYWCPPVMSIHAALAVKRTKDLAEGVPHILCGDFNFQPTSSMYKFVTTGTLGSDKEATPVANPWGKYFPKVEVPMRSSYAAVNGCEPNFTNYAKVKQEPTFIETLDYIFYSKGIEAESVVKLPHRDAVEGPLPNGEEPSDHILIGAKLNIAA</sequence>
<evidence type="ECO:0000313" key="3">
    <source>
        <dbReference type="Proteomes" id="UP000054560"/>
    </source>
</evidence>
<dbReference type="Proteomes" id="UP000054560">
    <property type="component" value="Unassembled WGS sequence"/>
</dbReference>
<dbReference type="GeneID" id="25909917"/>
<dbReference type="OrthoDB" id="2866996at2759"/>
<dbReference type="eggNOG" id="KOG0620">
    <property type="taxonomic scope" value="Eukaryota"/>
</dbReference>
<keyword evidence="3" id="KW-1185">Reference proteome</keyword>
<feature type="domain" description="Endonuclease/exonuclease/phosphatase" evidence="1">
    <location>
        <begin position="16"/>
        <end position="144"/>
    </location>
</feature>
<dbReference type="EMBL" id="KQ242550">
    <property type="protein sequence ID" value="KNC78143.1"/>
    <property type="molecule type" value="Genomic_DNA"/>
</dbReference>
<evidence type="ECO:0000313" key="2">
    <source>
        <dbReference type="EMBL" id="KNC78143.1"/>
    </source>
</evidence>
<dbReference type="RefSeq" id="XP_014152045.1">
    <property type="nucleotide sequence ID" value="XM_014296570.1"/>
</dbReference>
<dbReference type="GO" id="GO:0000175">
    <property type="term" value="F:3'-5'-RNA exonuclease activity"/>
    <property type="evidence" value="ECO:0007669"/>
    <property type="project" value="TreeGrafter"/>
</dbReference>
<reference evidence="2 3" key="1">
    <citation type="submission" date="2011-02" db="EMBL/GenBank/DDBJ databases">
        <title>The Genome Sequence of Sphaeroforma arctica JP610.</title>
        <authorList>
            <consortium name="The Broad Institute Genome Sequencing Platform"/>
            <person name="Russ C."/>
            <person name="Cuomo C."/>
            <person name="Young S.K."/>
            <person name="Zeng Q."/>
            <person name="Gargeya S."/>
            <person name="Alvarado L."/>
            <person name="Berlin A."/>
            <person name="Chapman S.B."/>
            <person name="Chen Z."/>
            <person name="Freedman E."/>
            <person name="Gellesch M."/>
            <person name="Goldberg J."/>
            <person name="Griggs A."/>
            <person name="Gujja S."/>
            <person name="Heilman E."/>
            <person name="Heiman D."/>
            <person name="Howarth C."/>
            <person name="Mehta T."/>
            <person name="Neiman D."/>
            <person name="Pearson M."/>
            <person name="Roberts A."/>
            <person name="Saif S."/>
            <person name="Shea T."/>
            <person name="Shenoy N."/>
            <person name="Sisk P."/>
            <person name="Stolte C."/>
            <person name="Sykes S."/>
            <person name="White J."/>
            <person name="Yandava C."/>
            <person name="Burger G."/>
            <person name="Gray M.W."/>
            <person name="Holland P.W.H."/>
            <person name="King N."/>
            <person name="Lang F.B.F."/>
            <person name="Roger A.J."/>
            <person name="Ruiz-Trillo I."/>
            <person name="Haas B."/>
            <person name="Nusbaum C."/>
            <person name="Birren B."/>
        </authorList>
    </citation>
    <scope>NUCLEOTIDE SEQUENCE [LARGE SCALE GENOMIC DNA]</scope>
    <source>
        <strain evidence="2 3">JP610</strain>
    </source>
</reference>
<dbReference type="SUPFAM" id="SSF56219">
    <property type="entry name" value="DNase I-like"/>
    <property type="match status" value="1"/>
</dbReference>
<dbReference type="Gene3D" id="3.60.10.10">
    <property type="entry name" value="Endonuclease/exonuclease/phosphatase"/>
    <property type="match status" value="1"/>
</dbReference>
<accession>A0A0L0FQ77</accession>
<dbReference type="PANTHER" id="PTHR12121">
    <property type="entry name" value="CARBON CATABOLITE REPRESSOR PROTEIN 4"/>
    <property type="match status" value="1"/>
</dbReference>
<protein>
    <recommendedName>
        <fullName evidence="1">Endonuclease/exonuclease/phosphatase domain-containing protein</fullName>
    </recommendedName>
</protein>